<organism evidence="1 2">
    <name type="scientific">Araneus ventricosus</name>
    <name type="common">Orbweaver spider</name>
    <name type="synonym">Epeira ventricosa</name>
    <dbReference type="NCBI Taxonomy" id="182803"/>
    <lineage>
        <taxon>Eukaryota</taxon>
        <taxon>Metazoa</taxon>
        <taxon>Ecdysozoa</taxon>
        <taxon>Arthropoda</taxon>
        <taxon>Chelicerata</taxon>
        <taxon>Arachnida</taxon>
        <taxon>Araneae</taxon>
        <taxon>Araneomorphae</taxon>
        <taxon>Entelegynae</taxon>
        <taxon>Araneoidea</taxon>
        <taxon>Araneidae</taxon>
        <taxon>Araneus</taxon>
    </lineage>
</organism>
<reference evidence="1 2" key="1">
    <citation type="journal article" date="2019" name="Sci. Rep.">
        <title>Orb-weaving spider Araneus ventricosus genome elucidates the spidroin gene catalogue.</title>
        <authorList>
            <person name="Kono N."/>
            <person name="Nakamura H."/>
            <person name="Ohtoshi R."/>
            <person name="Moran D.A.P."/>
            <person name="Shinohara A."/>
            <person name="Yoshida Y."/>
            <person name="Fujiwara M."/>
            <person name="Mori M."/>
            <person name="Tomita M."/>
            <person name="Arakawa K."/>
        </authorList>
    </citation>
    <scope>NUCLEOTIDE SEQUENCE [LARGE SCALE GENOMIC DNA]</scope>
</reference>
<gene>
    <name evidence="1" type="ORF">AVEN_98776_1</name>
</gene>
<dbReference type="AlphaFoldDB" id="A0A4Y2LAM2"/>
<proteinExistence type="predicted"/>
<comment type="caution">
    <text evidence="1">The sequence shown here is derived from an EMBL/GenBank/DDBJ whole genome shotgun (WGS) entry which is preliminary data.</text>
</comment>
<evidence type="ECO:0000313" key="2">
    <source>
        <dbReference type="Proteomes" id="UP000499080"/>
    </source>
</evidence>
<dbReference type="EMBL" id="BGPR01005605">
    <property type="protein sequence ID" value="GBN11725.1"/>
    <property type="molecule type" value="Genomic_DNA"/>
</dbReference>
<dbReference type="Proteomes" id="UP000499080">
    <property type="component" value="Unassembled WGS sequence"/>
</dbReference>
<accession>A0A4Y2LAM2</accession>
<name>A0A4Y2LAM2_ARAVE</name>
<sequence>MTNAPSMTKNRRLHKTTVKKVFNQIPKRTEQLKVRLSLHITTGYKYIPIPPPNRSHRFNRHNEVNTLIASNSAFFPFLTRSNNAYKIDSSFSSHP</sequence>
<evidence type="ECO:0000313" key="1">
    <source>
        <dbReference type="EMBL" id="GBN11725.1"/>
    </source>
</evidence>
<protein>
    <submittedName>
        <fullName evidence="1">Uncharacterized protein</fullName>
    </submittedName>
</protein>
<keyword evidence="2" id="KW-1185">Reference proteome</keyword>